<accession>F8L043</accession>
<dbReference type="HOGENOM" id="CLU_1347842_0_0_0"/>
<protein>
    <submittedName>
        <fullName evidence="1">Uncharacterized protein</fullName>
    </submittedName>
</protein>
<dbReference type="Proteomes" id="UP000000495">
    <property type="component" value="Chromosome"/>
</dbReference>
<reference evidence="1 2" key="2">
    <citation type="journal article" date="2011" name="Mol. Biol. Evol.">
        <title>Unity in variety--the pan-genome of the Chlamydiae.</title>
        <authorList>
            <person name="Collingro A."/>
            <person name="Tischler P."/>
            <person name="Weinmaier T."/>
            <person name="Penz T."/>
            <person name="Heinz E."/>
            <person name="Brunham R.C."/>
            <person name="Read T.D."/>
            <person name="Bavoil P.M."/>
            <person name="Sachse K."/>
            <person name="Kahane S."/>
            <person name="Friedman M.G."/>
            <person name="Rattei T."/>
            <person name="Myers G.S."/>
            <person name="Horn M."/>
        </authorList>
    </citation>
    <scope>NUCLEOTIDE SEQUENCE [LARGE SCALE GENOMIC DNA]</scope>
    <source>
        <strain evidence="2">UV7</strain>
    </source>
</reference>
<dbReference type="AlphaFoldDB" id="F8L043"/>
<dbReference type="KEGG" id="puv:PUV_16150"/>
<dbReference type="STRING" id="765952.PUV_16150"/>
<evidence type="ECO:0000313" key="2">
    <source>
        <dbReference type="Proteomes" id="UP000000495"/>
    </source>
</evidence>
<name>F8L043_PARAV</name>
<organism evidence="1 2">
    <name type="scientific">Parachlamydia acanthamoebae (strain UV7)</name>
    <dbReference type="NCBI Taxonomy" id="765952"/>
    <lineage>
        <taxon>Bacteria</taxon>
        <taxon>Pseudomonadati</taxon>
        <taxon>Chlamydiota</taxon>
        <taxon>Chlamydiia</taxon>
        <taxon>Parachlamydiales</taxon>
        <taxon>Parachlamydiaceae</taxon>
        <taxon>Parachlamydia</taxon>
    </lineage>
</organism>
<keyword evidence="2" id="KW-1185">Reference proteome</keyword>
<gene>
    <name evidence="1" type="ordered locus">PUV_16150</name>
</gene>
<evidence type="ECO:0000313" key="1">
    <source>
        <dbReference type="EMBL" id="CCB86565.1"/>
    </source>
</evidence>
<sequence length="203" mass="23367">MGIQQGLANPISDFNRAVGRPFHRPNSNLIWHVKKHNMSYLHSDIVTNQDPVLLSACQSVFNSILAGKYKEMLWRAKGCENSDHVMGNCSFMFTHPWMGTLAECSCDSFSRMDQPNLRRGYENRVIDKVLTMVYNQLREANTSKEIKVSIFASGDLFGEFSLMVRLFSELQKQYLMWDGKICLNLIDLRYTSNEGQAKFAFFK</sequence>
<reference key="1">
    <citation type="journal article" date="2011" name="Mol. Biol. Evol.">
        <title>Unity in variety -- the pan-genome of the Chlamydiae.</title>
        <authorList>
            <person name="Collingro A."/>
            <person name="Tischler P."/>
            <person name="Weinmaier T."/>
            <person name="Penz T."/>
            <person name="Heinz E."/>
            <person name="Brunham R.C."/>
            <person name="Read T.D."/>
            <person name="Bavoil P.M."/>
            <person name="Sachse K."/>
            <person name="Kahane S."/>
            <person name="Friedman M.G."/>
            <person name="Rattei T."/>
            <person name="Myers G.S.A."/>
            <person name="Horn M."/>
        </authorList>
    </citation>
    <scope>NUCLEOTIDE SEQUENCE</scope>
    <source>
        <strain>UV7</strain>
    </source>
</reference>
<dbReference type="EMBL" id="FR872580">
    <property type="protein sequence ID" value="CCB86565.1"/>
    <property type="molecule type" value="Genomic_DNA"/>
</dbReference>
<proteinExistence type="predicted"/>